<proteinExistence type="predicted"/>
<dbReference type="EMBL" id="SNRW01002480">
    <property type="protein sequence ID" value="KAA6392633.1"/>
    <property type="molecule type" value="Genomic_DNA"/>
</dbReference>
<dbReference type="AlphaFoldDB" id="A0A5J4WD79"/>
<dbReference type="Proteomes" id="UP000324800">
    <property type="component" value="Unassembled WGS sequence"/>
</dbReference>
<feature type="coiled-coil region" evidence="1">
    <location>
        <begin position="156"/>
        <end position="202"/>
    </location>
</feature>
<keyword evidence="1" id="KW-0175">Coiled coil</keyword>
<name>A0A5J4WD79_9EUKA</name>
<protein>
    <submittedName>
        <fullName evidence="2">Uncharacterized protein</fullName>
    </submittedName>
</protein>
<comment type="caution">
    <text evidence="2">The sequence shown here is derived from an EMBL/GenBank/DDBJ whole genome shotgun (WGS) entry which is preliminary data.</text>
</comment>
<evidence type="ECO:0000313" key="3">
    <source>
        <dbReference type="Proteomes" id="UP000324800"/>
    </source>
</evidence>
<organism evidence="2 3">
    <name type="scientific">Streblomastix strix</name>
    <dbReference type="NCBI Taxonomy" id="222440"/>
    <lineage>
        <taxon>Eukaryota</taxon>
        <taxon>Metamonada</taxon>
        <taxon>Preaxostyla</taxon>
        <taxon>Oxymonadida</taxon>
        <taxon>Streblomastigidae</taxon>
        <taxon>Streblomastix</taxon>
    </lineage>
</organism>
<evidence type="ECO:0000313" key="2">
    <source>
        <dbReference type="EMBL" id="KAA6392633.1"/>
    </source>
</evidence>
<accession>A0A5J4WD79</accession>
<gene>
    <name evidence="2" type="ORF">EZS28_011841</name>
</gene>
<reference evidence="2 3" key="1">
    <citation type="submission" date="2019-03" db="EMBL/GenBank/DDBJ databases">
        <title>Single cell metagenomics reveals metabolic interactions within the superorganism composed of flagellate Streblomastix strix and complex community of Bacteroidetes bacteria on its surface.</title>
        <authorList>
            <person name="Treitli S.C."/>
            <person name="Kolisko M."/>
            <person name="Husnik F."/>
            <person name="Keeling P."/>
            <person name="Hampl V."/>
        </authorList>
    </citation>
    <scope>NUCLEOTIDE SEQUENCE [LARGE SCALE GENOMIC DNA]</scope>
    <source>
        <strain evidence="2">ST1C</strain>
    </source>
</reference>
<sequence>MNVIGLRSGVIDAVVRARAATEPLIQIIHSSNEKQSKAGSKTPSDLVTENETIHNSLLTTRFAELVLHTYTSNNQIQSKPSSSSSQSDINSIFIKFGLLDVVLRLVTTAEGLQPLALLIPILEDIKLNGQDELKNKSKKILNILNVEVIKFSSLNNEKLKNEKDEIIRLREELKQKYREILQKDEEIKMEKEELRRKDEENENLNQPN</sequence>
<evidence type="ECO:0000256" key="1">
    <source>
        <dbReference type="SAM" id="Coils"/>
    </source>
</evidence>